<comment type="similarity">
    <text evidence="1">Belongs to the UPF0065 (bug) family.</text>
</comment>
<dbReference type="CDD" id="cd07012">
    <property type="entry name" value="PBP2_Bug_TTT"/>
    <property type="match status" value="1"/>
</dbReference>
<evidence type="ECO:0000313" key="4">
    <source>
        <dbReference type="Proteomes" id="UP001165542"/>
    </source>
</evidence>
<feature type="chain" id="PRO_5045488585" evidence="2">
    <location>
        <begin position="25"/>
        <end position="323"/>
    </location>
</feature>
<dbReference type="Gene3D" id="3.40.190.150">
    <property type="entry name" value="Bordetella uptake gene, domain 1"/>
    <property type="match status" value="1"/>
</dbReference>
<gene>
    <name evidence="3" type="ORF">LLY24_01810</name>
</gene>
<reference evidence="3" key="1">
    <citation type="submission" date="2021-11" db="EMBL/GenBank/DDBJ databases">
        <title>Halomonas sp., isolated from a coastal aquaculture zone in Dongshan Bay.</title>
        <authorList>
            <person name="Lin W."/>
        </authorList>
    </citation>
    <scope>NUCLEOTIDE SEQUENCE</scope>
    <source>
        <strain evidence="3">Yzlin-01</strain>
    </source>
</reference>
<keyword evidence="2" id="KW-0732">Signal</keyword>
<dbReference type="PANTHER" id="PTHR42928">
    <property type="entry name" value="TRICARBOXYLATE-BINDING PROTEIN"/>
    <property type="match status" value="1"/>
</dbReference>
<evidence type="ECO:0000256" key="2">
    <source>
        <dbReference type="SAM" id="SignalP"/>
    </source>
</evidence>
<protein>
    <submittedName>
        <fullName evidence="3">Tripartite tricarboxylate transporter substrate binding protein</fullName>
    </submittedName>
</protein>
<evidence type="ECO:0000313" key="3">
    <source>
        <dbReference type="EMBL" id="MCS2608055.1"/>
    </source>
</evidence>
<dbReference type="Gene3D" id="3.40.190.10">
    <property type="entry name" value="Periplasmic binding protein-like II"/>
    <property type="match status" value="1"/>
</dbReference>
<dbReference type="InterPro" id="IPR005064">
    <property type="entry name" value="BUG"/>
</dbReference>
<accession>A0ABT2E928</accession>
<sequence length="323" mass="34005">MKKLLPTLATLGCGVLFTAATATAADYPVRPVQIVVPYSAGGGTDLSARIMADTLKKYLGKSLVVRNQPGGGGSIGTSAAVHARADGYTLGMGAQGPLAMLPHYGGVDYSLDDVEFIALMGRNLMVVAGCQGAPFDDAEGFVEYTREHPGEVRVGNSGAGGANHIAIEGFGNAADLDFNSMPFGGASAAVTACVGGHIDAVVASPAEVLPQIQSGSINALLVMEDERIDVLPDTPVPEELGIDFTWSSWKGVIAPVGLPEDVKETLSEALRQTFEDEEFLARMEEMGEFVDYRSADDFRELAERDSATAEEIIRQLGMYGVNQ</sequence>
<name>A0ABT2E928_9GAMM</name>
<dbReference type="PANTHER" id="PTHR42928:SF5">
    <property type="entry name" value="BLR1237 PROTEIN"/>
    <property type="match status" value="1"/>
</dbReference>
<evidence type="ECO:0000256" key="1">
    <source>
        <dbReference type="ARBA" id="ARBA00006987"/>
    </source>
</evidence>
<dbReference type="RefSeq" id="WP_259034550.1">
    <property type="nucleotide sequence ID" value="NZ_JAJISC010000001.1"/>
</dbReference>
<keyword evidence="4" id="KW-1185">Reference proteome</keyword>
<organism evidence="3 4">
    <name type="scientific">Halomonas dongshanensis</name>
    <dbReference type="NCBI Taxonomy" id="2890835"/>
    <lineage>
        <taxon>Bacteria</taxon>
        <taxon>Pseudomonadati</taxon>
        <taxon>Pseudomonadota</taxon>
        <taxon>Gammaproteobacteria</taxon>
        <taxon>Oceanospirillales</taxon>
        <taxon>Halomonadaceae</taxon>
        <taxon>Halomonas</taxon>
    </lineage>
</organism>
<comment type="caution">
    <text evidence="3">The sequence shown here is derived from an EMBL/GenBank/DDBJ whole genome shotgun (WGS) entry which is preliminary data.</text>
</comment>
<dbReference type="InterPro" id="IPR042100">
    <property type="entry name" value="Bug_dom1"/>
</dbReference>
<dbReference type="Proteomes" id="UP001165542">
    <property type="component" value="Unassembled WGS sequence"/>
</dbReference>
<dbReference type="PIRSF" id="PIRSF017082">
    <property type="entry name" value="YflP"/>
    <property type="match status" value="1"/>
</dbReference>
<proteinExistence type="inferred from homology"/>
<dbReference type="Pfam" id="PF03401">
    <property type="entry name" value="TctC"/>
    <property type="match status" value="1"/>
</dbReference>
<feature type="signal peptide" evidence="2">
    <location>
        <begin position="1"/>
        <end position="24"/>
    </location>
</feature>
<dbReference type="EMBL" id="JAJISC010000001">
    <property type="protein sequence ID" value="MCS2608055.1"/>
    <property type="molecule type" value="Genomic_DNA"/>
</dbReference>